<protein>
    <submittedName>
        <fullName evidence="2">Uncharacterized protein</fullName>
    </submittedName>
</protein>
<reference evidence="3" key="2">
    <citation type="journal article" date="2014" name="Genetics">
        <title>Maintaining two mating types: Structure of the mating type locus and its role in heterokaryosis in Podospora anserina.</title>
        <authorList>
            <person name="Grognet P."/>
            <person name="Bidard F."/>
            <person name="Kuchly C."/>
            <person name="Tong L.C.H."/>
            <person name="Coppin E."/>
            <person name="Benkhali J.A."/>
            <person name="Couloux A."/>
            <person name="Wincker P."/>
            <person name="Debuchy R."/>
            <person name="Silar P."/>
        </authorList>
    </citation>
    <scope>GENOME REANNOTATION</scope>
    <source>
        <strain evidence="3">S / ATCC MYA-4624 / DSM 980 / FGSC 10383</strain>
    </source>
</reference>
<evidence type="ECO:0000256" key="1">
    <source>
        <dbReference type="SAM" id="MobiDB-lite"/>
    </source>
</evidence>
<sequence length="921" mass="106839">MHSASYKMDPETKELLDGHPLTDFFPLIEKNTLVSNGRPTYRILYCVVPFHPAYQRNVMNKQPWCIFGTYTCYLDDLQNFLKKGFTWNASNYIPEMCFNTEPPTWMEPSGWKHTRCWSLRQFPKHPSRSQWMGSITRCSTSPKTLTNFRFDRLSAENIWFVTVDNSFGYEGFVFDHGDPDKNIDCINNIAVSLPWWVWPTKASRFQVLWTGSTVWSHSEQNRGVHVDSVCLDIDHNLSLRFIPLTFPRRFRKTFCSLQDRVDVLGDKWSRVRVFILSEIPTHSQNTPPATTACCPPVKHGNFNNFTPASHAAARSPLTLATLPPEILMGIVECLIPTPPEIGETGPVALAQMFEGEPWYEFILCRRALASLCLVTRTFREMAHPLLYRVIAITNPRTMLLLFRTLAEFSHYGLHTRFLSCHITLTRNNVIRGVKEAMHEQLGRFKPSDAPGVIAQYVRNSIMQAGSVCSHWMQPYYDGLPQNIFSMVLASCKRVETLLLEVPICDEDGDYNILFHKMHGDLHEFDLARDPSVKNEERPYQHIHTLLLQGDTEMIKHLEIDECDCDIPDNYGVKCNTYFPLFAALPKLATVEVTCDSGDWTNPIVNLNQNIMARLHAIHPGSTQFYKTMASLPPDHPYLGGIKHIYLHNSMVMPHHLHYLLRFAPYLETLYVTPRRIEDDGPVRWPRVHGSEEEDHESLNLGLQQYGKKHLKNLDVGWTSLKNMEKLIGPEGRIICLPELKNLEKLCIQLETLYGNMKNAAVLPLLSLLPPNLMELTIEDWWWRYEKLYFDMKMWKPKKKVEHYTREKAYRQAAVEMLMRFAKSLDVTTNRLKKVMLVCKIPWTWVLEGAVEADEHFMGVKLAFEEKGVVFEVDCDEVEEEEKRAKRDVPVYQPCPRPNAPEYDEYDEFDEFDEYPYDDYPY</sequence>
<proteinExistence type="predicted"/>
<feature type="region of interest" description="Disordered" evidence="1">
    <location>
        <begin position="880"/>
        <end position="908"/>
    </location>
</feature>
<dbReference type="EMBL" id="FO904942">
    <property type="protein sequence ID" value="CDP31760.1"/>
    <property type="molecule type" value="Genomic_DNA"/>
</dbReference>
<organism evidence="2 3">
    <name type="scientific">Podospora anserina (strain S / ATCC MYA-4624 / DSM 980 / FGSC 10383)</name>
    <name type="common">Pleurage anserina</name>
    <dbReference type="NCBI Taxonomy" id="515849"/>
    <lineage>
        <taxon>Eukaryota</taxon>
        <taxon>Fungi</taxon>
        <taxon>Dikarya</taxon>
        <taxon>Ascomycota</taxon>
        <taxon>Pezizomycotina</taxon>
        <taxon>Sordariomycetes</taxon>
        <taxon>Sordariomycetidae</taxon>
        <taxon>Sordariales</taxon>
        <taxon>Podosporaceae</taxon>
        <taxon>Podospora</taxon>
        <taxon>Podospora anserina</taxon>
    </lineage>
</organism>
<evidence type="ECO:0000313" key="2">
    <source>
        <dbReference type="EMBL" id="CDP31760.1"/>
    </source>
</evidence>
<accession>A0A090CSE9</accession>
<dbReference type="AlphaFoldDB" id="A0A090CSE9"/>
<name>A0A090CSE9_PODAN</name>
<dbReference type="eggNOG" id="ENOG502RJZ9">
    <property type="taxonomic scope" value="Eukaryota"/>
</dbReference>
<evidence type="ECO:0000313" key="3">
    <source>
        <dbReference type="Proteomes" id="UP000001197"/>
    </source>
</evidence>
<keyword evidence="3" id="KW-1185">Reference proteome</keyword>
<reference evidence="2 3" key="1">
    <citation type="journal article" date="2008" name="Genome Biol.">
        <title>The genome sequence of the model ascomycete fungus Podospora anserina.</title>
        <authorList>
            <person name="Espagne E."/>
            <person name="Lespinet O."/>
            <person name="Malagnac F."/>
            <person name="Da Silva C."/>
            <person name="Jaillon O."/>
            <person name="Porcel B.M."/>
            <person name="Couloux A."/>
            <person name="Aury J.-M."/>
            <person name="Segurens B."/>
            <person name="Poulain J."/>
            <person name="Anthouard V."/>
            <person name="Grossetete S."/>
            <person name="Khalili H."/>
            <person name="Coppin E."/>
            <person name="Dequard-Chablat M."/>
            <person name="Picard M."/>
            <person name="Contamine V."/>
            <person name="Arnaise S."/>
            <person name="Bourdais A."/>
            <person name="Berteaux-Lecellier V."/>
            <person name="Gautheret D."/>
            <person name="de Vries R.P."/>
            <person name="Battaglia E."/>
            <person name="Coutinho P.M."/>
            <person name="Danchin E.G.J."/>
            <person name="Henrissat B."/>
            <person name="El Khoury R."/>
            <person name="Sainsard-Chanet A."/>
            <person name="Boivin A."/>
            <person name="Pinan-Lucarre B."/>
            <person name="Sellem C.H."/>
            <person name="Debuchy R."/>
            <person name="Wincker P."/>
            <person name="Weissenbach J."/>
            <person name="Silar P."/>
        </authorList>
    </citation>
    <scope>NUCLEOTIDE SEQUENCE [LARGE SCALE GENOMIC DNA]</scope>
    <source>
        <strain evidence="3">S / ATCC MYA-4624 / DSM 980 / FGSC 10383</strain>
    </source>
</reference>
<dbReference type="InParanoid" id="A0A090CSE9"/>
<dbReference type="Proteomes" id="UP000001197">
    <property type="component" value="Chromosome 7"/>
</dbReference>